<comment type="caution">
    <text evidence="2">The sequence shown here is derived from an EMBL/GenBank/DDBJ whole genome shotgun (WGS) entry which is preliminary data.</text>
</comment>
<dbReference type="Pfam" id="PF09722">
    <property type="entry name" value="Xre_MbcA_ParS_C"/>
    <property type="match status" value="1"/>
</dbReference>
<proteinExistence type="predicted"/>
<dbReference type="InterPro" id="IPR024467">
    <property type="entry name" value="Xre/MbcA/ParS-like_toxin-bd"/>
</dbReference>
<keyword evidence="3" id="KW-1185">Reference proteome</keyword>
<accession>A0ABS0FUS1</accession>
<evidence type="ECO:0000313" key="2">
    <source>
        <dbReference type="EMBL" id="MBF8644065.1"/>
    </source>
</evidence>
<sequence length="62" mass="7156">MTRREQILTTAEQVFGNRKLAEDWFTKPAIGLGRCLPCMLLESKEGFTELADFLIRLDYGVY</sequence>
<name>A0ABS0FUS1_9PSED</name>
<dbReference type="Proteomes" id="UP000639294">
    <property type="component" value="Unassembled WGS sequence"/>
</dbReference>
<protein>
    <submittedName>
        <fullName evidence="2">DUF2384 domain-containing protein</fullName>
    </submittedName>
</protein>
<evidence type="ECO:0000313" key="3">
    <source>
        <dbReference type="Proteomes" id="UP000639294"/>
    </source>
</evidence>
<organism evidence="2 3">
    <name type="scientific">Pseudomonas pudica</name>
    <dbReference type="NCBI Taxonomy" id="272772"/>
    <lineage>
        <taxon>Bacteria</taxon>
        <taxon>Pseudomonadati</taxon>
        <taxon>Pseudomonadota</taxon>
        <taxon>Gammaproteobacteria</taxon>
        <taxon>Pseudomonadales</taxon>
        <taxon>Pseudomonadaceae</taxon>
        <taxon>Pseudomonas</taxon>
    </lineage>
</organism>
<dbReference type="EMBL" id="JADLJS010000001">
    <property type="protein sequence ID" value="MBF8644065.1"/>
    <property type="molecule type" value="Genomic_DNA"/>
</dbReference>
<feature type="domain" description="Antitoxin Xre/MbcA/ParS-like toxin-binding" evidence="1">
    <location>
        <begin position="11"/>
        <end position="60"/>
    </location>
</feature>
<evidence type="ECO:0000259" key="1">
    <source>
        <dbReference type="Pfam" id="PF09722"/>
    </source>
</evidence>
<gene>
    <name evidence="2" type="ORF">IRZ77_00635</name>
</gene>
<dbReference type="RefSeq" id="WP_196172655.1">
    <property type="nucleotide sequence ID" value="NZ_JADLJR010000001.1"/>
</dbReference>
<reference evidence="2 3" key="1">
    <citation type="submission" date="2020-10" db="EMBL/GenBank/DDBJ databases">
        <title>Genome sequences of Pseudomonas isolates.</title>
        <authorList>
            <person name="Wessels L."/>
            <person name="Reich F."/>
            <person name="Hammerl J."/>
        </authorList>
    </citation>
    <scope>NUCLEOTIDE SEQUENCE [LARGE SCALE GENOMIC DNA]</scope>
    <source>
        <strain evidence="2 3">20-MO00628-0</strain>
    </source>
</reference>